<protein>
    <submittedName>
        <fullName evidence="1">Uncharacterized protein</fullName>
    </submittedName>
</protein>
<evidence type="ECO:0000313" key="1">
    <source>
        <dbReference type="EMBL" id="KKO44790.1"/>
    </source>
</evidence>
<dbReference type="EMBL" id="LAHO01000013">
    <property type="protein sequence ID" value="KKO44790.1"/>
    <property type="molecule type" value="Genomic_DNA"/>
</dbReference>
<dbReference type="STRING" id="336831.WG68_13170"/>
<accession>A0A0M2V568</accession>
<dbReference type="RefSeq" id="WP_046558177.1">
    <property type="nucleotide sequence ID" value="NZ_LAHO01000013.1"/>
</dbReference>
<dbReference type="PATRIC" id="fig|336831.14.peg.3397"/>
<reference evidence="1 2" key="1">
    <citation type="submission" date="2015-03" db="EMBL/GenBank/DDBJ databases">
        <title>Draft genome sequences of two protease-producing strains of Arsukibacterium isolated from two cold and alkaline environments.</title>
        <authorList>
            <person name="Lylloff J.E."/>
            <person name="Skov L.B."/>
            <person name="Jepsen M."/>
            <person name="Hallin P.F."/>
            <person name="Sorensen S.J."/>
            <person name="Stougaard P."/>
            <person name="Glaring M.A."/>
        </authorList>
    </citation>
    <scope>NUCLEOTIDE SEQUENCE [LARGE SCALE GENOMIC DNA]</scope>
    <source>
        <strain evidence="1 2">GCM72</strain>
    </source>
</reference>
<sequence>MYDSKSLAKRLADRAKSRAELTARVRKIISRQAAARKNQHCLNTKASCCPILESDQGRDTEGQIRFGSANIEFQCRTTEKPIVPQPWTVDLVNTLLEAAENKSTTLCLVWPAKLNSIPLLHALANLERQFSSDLRGFRTLLFPATHACRGALHSVLADKVQLSNLFRSLWSVHNGSTFELSSTSSQSFIALLGAVNDIRIQHPELPNPSLAELVPTFVFDPTKQEWITPVDSPLERTLSNVDRLVKRRILRQRVRSEWGIPNKAPAALMALHHTAKRGGWKSALKSSALRNSGKPDVLLFDATDAAAKTNYSAVKRIPDYLRYSRENGLSDSGSVIVTDDPKTFFVFRAQLNEVKLEFATKVLAAESKDVLLSVNPEEANWTPTLRSNSNFSISIVDRDASQLALKFQNLMAFAGDEDTPAYNALLQAVMYILRMSNMPAGYSDFTSASTDNEDYSYNNNRNAWTPVKLALLAALHSGVLNQARQSVEDAIKRTDKLIDDWNDATPLAARLFTEIKKQSRPGKRGISLVLPNNYYMSFARSFLQRKFGDNWAAVEPTLEWHTLSAVAKSLTSDCVSNHFVFLGINPDVIRVLLTHPKIPHGTAVLVAYRQAESTLKTLISMKEIDEFKAYRGRIGLLAQELKRRLAEVPNPININKLREVSMTFQFDDTGQVCQSDDSSFHLFDLEGGRRTYISGWVYRYMPEQDPMFRRAAASTIQPGDFIFDMSDELRNKLESCLHLNKELTDPMVSPTRMLLKLYHDDVQRRCELFFKSSKRSVLAREIHTRMVEIDSHAKKCRPGRVYYWLALSLHNDSRPHAPRDARYFKIFCKALAISDDDAERHWGFVKNARRLNQSLGRELVARYAEILFQPESAIVYRKISEEVLLELQQDALQCVFKVENVVSPTARATKNKKELKSADS</sequence>
<keyword evidence="2" id="KW-1185">Reference proteome</keyword>
<gene>
    <name evidence="1" type="ORF">WG68_13170</name>
</gene>
<proteinExistence type="predicted"/>
<dbReference type="OrthoDB" id="9121546at2"/>
<name>A0A0M2V568_9GAMM</name>
<organism evidence="1 2">
    <name type="scientific">Arsukibacterium ikkense</name>
    <dbReference type="NCBI Taxonomy" id="336831"/>
    <lineage>
        <taxon>Bacteria</taxon>
        <taxon>Pseudomonadati</taxon>
        <taxon>Pseudomonadota</taxon>
        <taxon>Gammaproteobacteria</taxon>
        <taxon>Chromatiales</taxon>
        <taxon>Chromatiaceae</taxon>
        <taxon>Arsukibacterium</taxon>
    </lineage>
</organism>
<evidence type="ECO:0000313" key="2">
    <source>
        <dbReference type="Proteomes" id="UP000034228"/>
    </source>
</evidence>
<comment type="caution">
    <text evidence="1">The sequence shown here is derived from an EMBL/GenBank/DDBJ whole genome shotgun (WGS) entry which is preliminary data.</text>
</comment>
<dbReference type="Proteomes" id="UP000034228">
    <property type="component" value="Unassembled WGS sequence"/>
</dbReference>
<dbReference type="AlphaFoldDB" id="A0A0M2V568"/>